<accession>A0A919AW70</accession>
<dbReference type="Gene3D" id="1.10.8.350">
    <property type="entry name" value="Bacterial muramidase"/>
    <property type="match status" value="1"/>
</dbReference>
<dbReference type="AlphaFoldDB" id="A0A919AW70"/>
<keyword evidence="5" id="KW-1185">Reference proteome</keyword>
<dbReference type="InterPro" id="IPR011970">
    <property type="entry name" value="MltB_2"/>
</dbReference>
<evidence type="ECO:0000313" key="4">
    <source>
        <dbReference type="EMBL" id="GHF28076.1"/>
    </source>
</evidence>
<reference evidence="4" key="1">
    <citation type="journal article" date="2014" name="Int. J. Syst. Evol. Microbiol.">
        <title>Complete genome sequence of Corynebacterium casei LMG S-19264T (=DSM 44701T), isolated from a smear-ripened cheese.</title>
        <authorList>
            <consortium name="US DOE Joint Genome Institute (JGI-PGF)"/>
            <person name="Walter F."/>
            <person name="Albersmeier A."/>
            <person name="Kalinowski J."/>
            <person name="Ruckert C."/>
        </authorList>
    </citation>
    <scope>NUCLEOTIDE SEQUENCE</scope>
    <source>
        <strain evidence="4">KCTC 42590</strain>
    </source>
</reference>
<feature type="domain" description="Transglycosylase SLT" evidence="3">
    <location>
        <begin position="71"/>
        <end position="379"/>
    </location>
</feature>
<protein>
    <submittedName>
        <fullName evidence="4">Murein transglycosylase</fullName>
    </submittedName>
</protein>
<dbReference type="PANTHER" id="PTHR30163">
    <property type="entry name" value="MEMBRANE-BOUND LYTIC MUREIN TRANSGLYCOSYLASE B"/>
    <property type="match status" value="1"/>
</dbReference>
<dbReference type="Pfam" id="PF13406">
    <property type="entry name" value="SLT_2"/>
    <property type="match status" value="1"/>
</dbReference>
<evidence type="ECO:0000313" key="5">
    <source>
        <dbReference type="Proteomes" id="UP000630923"/>
    </source>
</evidence>
<feature type="compositionally biased region" description="Low complexity" evidence="1">
    <location>
        <begin position="45"/>
        <end position="63"/>
    </location>
</feature>
<dbReference type="CDD" id="cd13399">
    <property type="entry name" value="Slt35-like"/>
    <property type="match status" value="1"/>
</dbReference>
<reference evidence="4" key="2">
    <citation type="submission" date="2020-09" db="EMBL/GenBank/DDBJ databases">
        <authorList>
            <person name="Sun Q."/>
            <person name="Kim S."/>
        </authorList>
    </citation>
    <scope>NUCLEOTIDE SEQUENCE</scope>
    <source>
        <strain evidence="4">KCTC 42590</strain>
    </source>
</reference>
<dbReference type="NCBIfam" id="TIGR02283">
    <property type="entry name" value="MltB_2"/>
    <property type="match status" value="1"/>
</dbReference>
<dbReference type="GO" id="GO:0008933">
    <property type="term" value="F:peptidoglycan lytic transglycosylase activity"/>
    <property type="evidence" value="ECO:0007669"/>
    <property type="project" value="TreeGrafter"/>
</dbReference>
<keyword evidence="2" id="KW-0732">Signal</keyword>
<dbReference type="PANTHER" id="PTHR30163:SF8">
    <property type="entry name" value="LYTIC MUREIN TRANSGLYCOSYLASE"/>
    <property type="match status" value="1"/>
</dbReference>
<dbReference type="FunFam" id="1.10.8.350:FF:000001">
    <property type="entry name" value="Lytic murein transglycosylase B"/>
    <property type="match status" value="1"/>
</dbReference>
<sequence>MAVNSFGIFSISAGLLSVISFGASTADNPQTSSSQKPVSPIDGPPAESTSENTASTNTSASPELTEEEIAFKSWIDGVYAEGIAKGISEETLNKVLPTIALRPTVIKRDRNQPEVKQTYAMYLKSRVSPWRKTKGKEMMATHKEDLSAVSASLGVQERFISAVWGVETNYGTIPLSISVFDALATLAYDPRRASRFRKELFAALEITDQGLASFENMKGSWAGAMGQPQFMPLSYLQYAVDFDKDGDRDIWSTGTDVFASIGNYLKAYGWRNDQTWGRPVLLPKGSEKSLYAPQSEGVDPDRYCKSYKSLGAWRDLQDWQKLGVRRLDGTDLPDRSIPAALIVADEGDDRGYLVYRNFCSIMRYNPSFKYALSVGLLSDEIGKP</sequence>
<proteinExistence type="predicted"/>
<feature type="signal peptide" evidence="2">
    <location>
        <begin position="1"/>
        <end position="25"/>
    </location>
</feature>
<comment type="caution">
    <text evidence="4">The sequence shown here is derived from an EMBL/GenBank/DDBJ whole genome shotgun (WGS) entry which is preliminary data.</text>
</comment>
<organism evidence="4 5">
    <name type="scientific">Kordiimonas sediminis</name>
    <dbReference type="NCBI Taxonomy" id="1735581"/>
    <lineage>
        <taxon>Bacteria</taxon>
        <taxon>Pseudomonadati</taxon>
        <taxon>Pseudomonadota</taxon>
        <taxon>Alphaproteobacteria</taxon>
        <taxon>Kordiimonadales</taxon>
        <taxon>Kordiimonadaceae</taxon>
        <taxon>Kordiimonas</taxon>
    </lineage>
</organism>
<dbReference type="Proteomes" id="UP000630923">
    <property type="component" value="Unassembled WGS sequence"/>
</dbReference>
<dbReference type="SUPFAM" id="SSF53955">
    <property type="entry name" value="Lysozyme-like"/>
    <property type="match status" value="1"/>
</dbReference>
<dbReference type="EMBL" id="BNCI01000002">
    <property type="protein sequence ID" value="GHF28076.1"/>
    <property type="molecule type" value="Genomic_DNA"/>
</dbReference>
<feature type="region of interest" description="Disordered" evidence="1">
    <location>
        <begin position="26"/>
        <end position="63"/>
    </location>
</feature>
<dbReference type="GO" id="GO:0009253">
    <property type="term" value="P:peptidoglycan catabolic process"/>
    <property type="evidence" value="ECO:0007669"/>
    <property type="project" value="TreeGrafter"/>
</dbReference>
<feature type="compositionally biased region" description="Polar residues" evidence="1">
    <location>
        <begin position="26"/>
        <end position="37"/>
    </location>
</feature>
<evidence type="ECO:0000256" key="1">
    <source>
        <dbReference type="SAM" id="MobiDB-lite"/>
    </source>
</evidence>
<dbReference type="RefSeq" id="WP_191253272.1">
    <property type="nucleotide sequence ID" value="NZ_BNCI01000002.1"/>
</dbReference>
<feature type="chain" id="PRO_5036834424" evidence="2">
    <location>
        <begin position="26"/>
        <end position="384"/>
    </location>
</feature>
<gene>
    <name evidence="4" type="primary">mltB</name>
    <name evidence="4" type="ORF">GCM10017044_24080</name>
</gene>
<evidence type="ECO:0000256" key="2">
    <source>
        <dbReference type="SAM" id="SignalP"/>
    </source>
</evidence>
<name>A0A919AW70_9PROT</name>
<evidence type="ECO:0000259" key="3">
    <source>
        <dbReference type="Pfam" id="PF13406"/>
    </source>
</evidence>
<dbReference type="Gene3D" id="1.10.530.10">
    <property type="match status" value="1"/>
</dbReference>
<dbReference type="InterPro" id="IPR031304">
    <property type="entry name" value="SLT_2"/>
</dbReference>
<dbReference type="InterPro" id="IPR043426">
    <property type="entry name" value="MltB-like"/>
</dbReference>
<dbReference type="InterPro" id="IPR023346">
    <property type="entry name" value="Lysozyme-like_dom_sf"/>
</dbReference>